<evidence type="ECO:0000313" key="2">
    <source>
        <dbReference type="Proteomes" id="UP000606498"/>
    </source>
</evidence>
<reference evidence="2" key="1">
    <citation type="journal article" date="2019" name="Int. J. Syst. Evol. Microbiol.">
        <title>The Global Catalogue of Microorganisms (GCM) 10K type strain sequencing project: providing services to taxonomists for standard genome sequencing and annotation.</title>
        <authorList>
            <consortium name="The Broad Institute Genomics Platform"/>
            <consortium name="The Broad Institute Genome Sequencing Center for Infectious Disease"/>
            <person name="Wu L."/>
            <person name="Ma J."/>
        </authorList>
    </citation>
    <scope>NUCLEOTIDE SEQUENCE [LARGE SCALE GENOMIC DNA]</scope>
    <source>
        <strain evidence="2">CGMCC 1.16033</strain>
    </source>
</reference>
<dbReference type="InterPro" id="IPR009057">
    <property type="entry name" value="Homeodomain-like_sf"/>
</dbReference>
<dbReference type="SUPFAM" id="SSF46689">
    <property type="entry name" value="Homeodomain-like"/>
    <property type="match status" value="1"/>
</dbReference>
<organism evidence="1 2">
    <name type="scientific">Shewanella carassii</name>
    <dbReference type="NCBI Taxonomy" id="1987584"/>
    <lineage>
        <taxon>Bacteria</taxon>
        <taxon>Pseudomonadati</taxon>
        <taxon>Pseudomonadota</taxon>
        <taxon>Gammaproteobacteria</taxon>
        <taxon>Alteromonadales</taxon>
        <taxon>Shewanellaceae</taxon>
        <taxon>Shewanella</taxon>
    </lineage>
</organism>
<accession>A0ABQ1T2S3</accession>
<evidence type="ECO:0008006" key="3">
    <source>
        <dbReference type="Google" id="ProtNLM"/>
    </source>
</evidence>
<dbReference type="RefSeq" id="WP_229671976.1">
    <property type="nucleotide sequence ID" value="NZ_BMKO01000005.1"/>
</dbReference>
<protein>
    <recommendedName>
        <fullName evidence="3">TetR/AcrR family transcriptional regulator</fullName>
    </recommendedName>
</protein>
<dbReference type="Gene3D" id="1.10.357.10">
    <property type="entry name" value="Tetracycline Repressor, domain 2"/>
    <property type="match status" value="1"/>
</dbReference>
<keyword evidence="2" id="KW-1185">Reference proteome</keyword>
<evidence type="ECO:0000313" key="1">
    <source>
        <dbReference type="EMBL" id="GGE81240.1"/>
    </source>
</evidence>
<gene>
    <name evidence="1" type="ORF">GCM10011520_22220</name>
</gene>
<proteinExistence type="predicted"/>
<dbReference type="Proteomes" id="UP000606498">
    <property type="component" value="Unassembled WGS sequence"/>
</dbReference>
<dbReference type="EMBL" id="BMKO01000005">
    <property type="protein sequence ID" value="GGE81240.1"/>
    <property type="molecule type" value="Genomic_DNA"/>
</dbReference>
<sequence>MGKWERRGKYLVEVAQRCLKGQKTFSLCRSHLVDASQISKGTVYNHFMTEADLMVAVASSEYEYWLQQAKQDEIQYKDPLERFLFHHCQRLYDVLSTKKFVIERIMPNQALLLSATEFYRHRCERHFDEYMQWNAKTISEIGDVPGFDRVELVMSYLRGAMINTDDACKAHDDPQLYYQFSYALVHLMGHSDKRHPFKRVFTCWLKQRPCLEGEYCFTTNISRVVNG</sequence>
<name>A0ABQ1T2S3_9GAMM</name>
<comment type="caution">
    <text evidence="1">The sequence shown here is derived from an EMBL/GenBank/DDBJ whole genome shotgun (WGS) entry which is preliminary data.</text>
</comment>